<dbReference type="RefSeq" id="WP_125563375.1">
    <property type="nucleotide sequence ID" value="NZ_RBVX01000109.1"/>
</dbReference>
<accession>A0A428MS61</accession>
<evidence type="ECO:0000256" key="5">
    <source>
        <dbReference type="ARBA" id="ARBA00022840"/>
    </source>
</evidence>
<evidence type="ECO:0000256" key="3">
    <source>
        <dbReference type="ARBA" id="ARBA00022475"/>
    </source>
</evidence>
<name>A0A428MS61_9BACI</name>
<dbReference type="InterPro" id="IPR003593">
    <property type="entry name" value="AAA+_ATPase"/>
</dbReference>
<evidence type="ECO:0000256" key="2">
    <source>
        <dbReference type="ARBA" id="ARBA00022448"/>
    </source>
</evidence>
<evidence type="ECO:0000259" key="9">
    <source>
        <dbReference type="PROSITE" id="PS50893"/>
    </source>
</evidence>
<dbReference type="GO" id="GO:0016887">
    <property type="term" value="F:ATP hydrolysis activity"/>
    <property type="evidence" value="ECO:0007669"/>
    <property type="project" value="InterPro"/>
</dbReference>
<keyword evidence="7 8" id="KW-0472">Membrane</keyword>
<keyword evidence="2 8" id="KW-0813">Transport</keyword>
<evidence type="ECO:0000313" key="10">
    <source>
        <dbReference type="EMBL" id="RSL28982.1"/>
    </source>
</evidence>
<evidence type="ECO:0000256" key="6">
    <source>
        <dbReference type="ARBA" id="ARBA00022967"/>
    </source>
</evidence>
<reference evidence="10 11" key="1">
    <citation type="submission" date="2018-10" db="EMBL/GenBank/DDBJ databases">
        <title>Draft genome sequence of Bacillus salarius IM0101, isolated from a hypersaline soil in Inner Mongolia, China.</title>
        <authorList>
            <person name="Yamprayoonswat W."/>
            <person name="Boonvisut S."/>
            <person name="Jumpathong W."/>
            <person name="Sittihan S."/>
            <person name="Ruangsuj P."/>
            <person name="Wanthongcharoen S."/>
            <person name="Thongpramul N."/>
            <person name="Pimmason S."/>
            <person name="Yu B."/>
            <person name="Yasawong M."/>
        </authorList>
    </citation>
    <scope>NUCLEOTIDE SEQUENCE [LARGE SCALE GENOMIC DNA]</scope>
    <source>
        <strain evidence="10 11">IM0101</strain>
    </source>
</reference>
<evidence type="ECO:0000313" key="11">
    <source>
        <dbReference type="Proteomes" id="UP000275076"/>
    </source>
</evidence>
<dbReference type="AlphaFoldDB" id="A0A428MS61"/>
<dbReference type="Proteomes" id="UP000275076">
    <property type="component" value="Unassembled WGS sequence"/>
</dbReference>
<feature type="domain" description="ABC transporter" evidence="9">
    <location>
        <begin position="3"/>
        <end position="246"/>
    </location>
</feature>
<evidence type="ECO:0000256" key="1">
    <source>
        <dbReference type="ARBA" id="ARBA00004202"/>
    </source>
</evidence>
<dbReference type="SMART" id="SM00382">
    <property type="entry name" value="AAA"/>
    <property type="match status" value="1"/>
</dbReference>
<evidence type="ECO:0000256" key="7">
    <source>
        <dbReference type="ARBA" id="ARBA00023136"/>
    </source>
</evidence>
<comment type="function">
    <text evidence="8">ATP-binding (A) component of a common energy-coupling factor (ECF) ABC-transporter complex.</text>
</comment>
<comment type="similarity">
    <text evidence="8">Belongs to the ABC transporter superfamily. Energy-coupling factor EcfA family.</text>
</comment>
<keyword evidence="6" id="KW-1278">Translocase</keyword>
<dbReference type="OrthoDB" id="9784332at2"/>
<protein>
    <recommendedName>
        <fullName evidence="8">Energy-coupling factor transporter ATP-binding protein EcfA2</fullName>
        <ecNumber evidence="8">7.-.-.-</ecNumber>
    </recommendedName>
</protein>
<dbReference type="EC" id="7.-.-.-" evidence="8"/>
<dbReference type="SUPFAM" id="SSF52540">
    <property type="entry name" value="P-loop containing nucleoside triphosphate hydrolases"/>
    <property type="match status" value="1"/>
</dbReference>
<organism evidence="10 11">
    <name type="scientific">Salibacterium salarium</name>
    <dbReference type="NCBI Taxonomy" id="284579"/>
    <lineage>
        <taxon>Bacteria</taxon>
        <taxon>Bacillati</taxon>
        <taxon>Bacillota</taxon>
        <taxon>Bacilli</taxon>
        <taxon>Bacillales</taxon>
        <taxon>Bacillaceae</taxon>
    </lineage>
</organism>
<dbReference type="GO" id="GO:0005524">
    <property type="term" value="F:ATP binding"/>
    <property type="evidence" value="ECO:0007669"/>
    <property type="project" value="UniProtKB-UniRule"/>
</dbReference>
<dbReference type="PANTHER" id="PTHR43553">
    <property type="entry name" value="HEAVY METAL TRANSPORTER"/>
    <property type="match status" value="1"/>
</dbReference>
<dbReference type="FunFam" id="3.40.50.300:FF:000224">
    <property type="entry name" value="Energy-coupling factor transporter ATP-binding protein EcfA"/>
    <property type="match status" value="1"/>
</dbReference>
<evidence type="ECO:0000256" key="4">
    <source>
        <dbReference type="ARBA" id="ARBA00022741"/>
    </source>
</evidence>
<dbReference type="InterPro" id="IPR027417">
    <property type="entry name" value="P-loop_NTPase"/>
</dbReference>
<proteinExistence type="inferred from homology"/>
<dbReference type="GO" id="GO:0015087">
    <property type="term" value="F:cobalt ion transmembrane transporter activity"/>
    <property type="evidence" value="ECO:0007669"/>
    <property type="project" value="UniProtKB-ARBA"/>
</dbReference>
<dbReference type="InterPro" id="IPR030946">
    <property type="entry name" value="EcfA2"/>
</dbReference>
<dbReference type="EMBL" id="RBVX01000109">
    <property type="protein sequence ID" value="RSL28982.1"/>
    <property type="molecule type" value="Genomic_DNA"/>
</dbReference>
<dbReference type="GO" id="GO:0043190">
    <property type="term" value="C:ATP-binding cassette (ABC) transporter complex"/>
    <property type="evidence" value="ECO:0007669"/>
    <property type="project" value="TreeGrafter"/>
</dbReference>
<evidence type="ECO:0000256" key="8">
    <source>
        <dbReference type="RuleBase" id="RU365104"/>
    </source>
</evidence>
<keyword evidence="11" id="KW-1185">Reference proteome</keyword>
<dbReference type="Gene3D" id="3.40.50.300">
    <property type="entry name" value="P-loop containing nucleotide triphosphate hydrolases"/>
    <property type="match status" value="1"/>
</dbReference>
<dbReference type="InterPro" id="IPR015856">
    <property type="entry name" value="ABC_transpr_CbiO/EcfA_su"/>
</dbReference>
<dbReference type="CDD" id="cd03225">
    <property type="entry name" value="ABC_cobalt_CbiO_domain1"/>
    <property type="match status" value="1"/>
</dbReference>
<comment type="caution">
    <text evidence="10">The sequence shown here is derived from an EMBL/GenBank/DDBJ whole genome shotgun (WGS) entry which is preliminary data.</text>
</comment>
<dbReference type="Pfam" id="PF00005">
    <property type="entry name" value="ABC_tran"/>
    <property type="match status" value="1"/>
</dbReference>
<dbReference type="PANTHER" id="PTHR43553:SF27">
    <property type="entry name" value="ENERGY-COUPLING FACTOR TRANSPORTER ATP-BINDING PROTEIN ECFA2"/>
    <property type="match status" value="1"/>
</dbReference>
<dbReference type="NCBIfam" id="TIGR04521">
    <property type="entry name" value="ECF_ATPase_2"/>
    <property type="match status" value="1"/>
</dbReference>
<sequence>MNITLEHISHVFMEKTPFETTALNNVTVSFREGSFSAVIGRTGSGKSTLVQHVNGLLKPTSGRLFIGDQEIHPKTKRKEIKALRKKVGMVFQYPEHQLFEDTVEKDILFGPKNAGLSLDHTKRKLPALLEQVGLDESILTRSPFELSGGQMRRTAIAGVLAMEPEVLILDEPTAGLDPEGQDAMMRLFQEWHRDKQATIIMITHQMEEVSRLAERIVVMDEGNIKMQGTAEEIFRRETEIRALELDVPERVKVLKHIERETGMAFSSWSLTPKEAAAELQHADLIKKKE</sequence>
<dbReference type="GO" id="GO:0042626">
    <property type="term" value="F:ATPase-coupled transmembrane transporter activity"/>
    <property type="evidence" value="ECO:0007669"/>
    <property type="project" value="TreeGrafter"/>
</dbReference>
<comment type="subcellular location">
    <subcellularLocation>
        <location evidence="1 8">Cell membrane</location>
        <topology evidence="1 8">Peripheral membrane protein</topology>
    </subcellularLocation>
</comment>
<dbReference type="InterPro" id="IPR003439">
    <property type="entry name" value="ABC_transporter-like_ATP-bd"/>
</dbReference>
<dbReference type="PROSITE" id="PS50893">
    <property type="entry name" value="ABC_TRANSPORTER_2"/>
    <property type="match status" value="1"/>
</dbReference>
<keyword evidence="5 8" id="KW-0067">ATP-binding</keyword>
<gene>
    <name evidence="10" type="ORF">D7Z54_33645</name>
</gene>
<keyword evidence="4 8" id="KW-0547">Nucleotide-binding</keyword>
<dbReference type="InterPro" id="IPR050095">
    <property type="entry name" value="ECF_ABC_transporter_ATP-bd"/>
</dbReference>
<comment type="subunit">
    <text evidence="8">Forms a stable energy-coupling factor (ECF) transporter complex composed of 2 membrane-embedded substrate-binding proteins (S component), 2 ATP-binding proteins (A component) and 2 transmembrane proteins (T component).</text>
</comment>
<keyword evidence="3 8" id="KW-1003">Cell membrane</keyword>